<feature type="transmembrane region" description="Helical" evidence="1">
    <location>
        <begin position="52"/>
        <end position="74"/>
    </location>
</feature>
<evidence type="ECO:0000313" key="2">
    <source>
        <dbReference type="EMBL" id="MCT8972158.1"/>
    </source>
</evidence>
<feature type="transmembrane region" description="Helical" evidence="1">
    <location>
        <begin position="27"/>
        <end position="46"/>
    </location>
</feature>
<dbReference type="InterPro" id="IPR052712">
    <property type="entry name" value="Acid_resist_chaperone_HdeD"/>
</dbReference>
<evidence type="ECO:0000256" key="1">
    <source>
        <dbReference type="SAM" id="Phobius"/>
    </source>
</evidence>
<feature type="transmembrane region" description="Helical" evidence="1">
    <location>
        <begin position="167"/>
        <end position="191"/>
    </location>
</feature>
<keyword evidence="3" id="KW-1185">Reference proteome</keyword>
<keyword evidence="1" id="KW-0472">Membrane</keyword>
<gene>
    <name evidence="2" type="ORF">MUB46_09845</name>
</gene>
<feature type="transmembrane region" description="Helical" evidence="1">
    <location>
        <begin position="140"/>
        <end position="161"/>
    </location>
</feature>
<keyword evidence="1" id="KW-0812">Transmembrane</keyword>
<evidence type="ECO:0000313" key="3">
    <source>
        <dbReference type="Proteomes" id="UP001320898"/>
    </source>
</evidence>
<proteinExistence type="predicted"/>
<dbReference type="Pfam" id="PF03729">
    <property type="entry name" value="DUF308"/>
    <property type="match status" value="2"/>
</dbReference>
<dbReference type="RefSeq" id="WP_261615732.1">
    <property type="nucleotide sequence ID" value="NZ_JALIDZ010000004.1"/>
</dbReference>
<dbReference type="InterPro" id="IPR005325">
    <property type="entry name" value="DUF308_memb"/>
</dbReference>
<comment type="caution">
    <text evidence="2">The sequence shown here is derived from an EMBL/GenBank/DDBJ whole genome shotgun (WGS) entry which is preliminary data.</text>
</comment>
<feature type="transmembrane region" description="Helical" evidence="1">
    <location>
        <begin position="81"/>
        <end position="101"/>
    </location>
</feature>
<dbReference type="Proteomes" id="UP001320898">
    <property type="component" value="Unassembled WGS sequence"/>
</dbReference>
<dbReference type="PANTHER" id="PTHR34989:SF1">
    <property type="entry name" value="PROTEIN HDED"/>
    <property type="match status" value="1"/>
</dbReference>
<name>A0AAW5QZV7_9HYPH</name>
<dbReference type="AlphaFoldDB" id="A0AAW5QZV7"/>
<accession>A0AAW5QZV7</accession>
<keyword evidence="1" id="KW-1133">Transmembrane helix</keyword>
<reference evidence="2 3" key="1">
    <citation type="submission" date="2022-04" db="EMBL/GenBank/DDBJ databases">
        <authorList>
            <person name="Ye Y.-Q."/>
            <person name="Du Z.-J."/>
        </authorList>
    </citation>
    <scope>NUCLEOTIDE SEQUENCE [LARGE SCALE GENOMIC DNA]</scope>
    <source>
        <strain evidence="2 3">A6E488</strain>
    </source>
</reference>
<sequence>MSAPEAGLPTQEELAAQTRDAIRKHRTLFLVQGIVMVILGIIAIVLPQVTTLAATIFVGWLFIIGGIIRVIATFQSRSAPGFWWSLLIGILAVVVGFIIVANPLKGVLTLTMALIILFLVEGVFQFIAGIEFRKALASSWIWLIISGVIDIALAVLIFAGWPDTATWAIGLLVGINLLFAGIALTMTALAAKDLPAT</sequence>
<dbReference type="EMBL" id="JALIDZ010000004">
    <property type="protein sequence ID" value="MCT8972158.1"/>
    <property type="molecule type" value="Genomic_DNA"/>
</dbReference>
<protein>
    <submittedName>
        <fullName evidence="2">HdeD family acid-resistance protein</fullName>
    </submittedName>
</protein>
<feature type="transmembrane region" description="Helical" evidence="1">
    <location>
        <begin position="107"/>
        <end position="128"/>
    </location>
</feature>
<dbReference type="GO" id="GO:0005886">
    <property type="term" value="C:plasma membrane"/>
    <property type="evidence" value="ECO:0007669"/>
    <property type="project" value="TreeGrafter"/>
</dbReference>
<organism evidence="2 3">
    <name type="scientific">Microbaculum marinisediminis</name>
    <dbReference type="NCBI Taxonomy" id="2931392"/>
    <lineage>
        <taxon>Bacteria</taxon>
        <taxon>Pseudomonadati</taxon>
        <taxon>Pseudomonadota</taxon>
        <taxon>Alphaproteobacteria</taxon>
        <taxon>Hyphomicrobiales</taxon>
        <taxon>Tepidamorphaceae</taxon>
        <taxon>Microbaculum</taxon>
    </lineage>
</organism>
<dbReference type="PANTHER" id="PTHR34989">
    <property type="entry name" value="PROTEIN HDED"/>
    <property type="match status" value="1"/>
</dbReference>